<keyword evidence="1" id="KW-0732">Signal</keyword>
<proteinExistence type="predicted"/>
<dbReference type="EMBL" id="JBHLUN010000008">
    <property type="protein sequence ID" value="MFC0409085.1"/>
    <property type="molecule type" value="Genomic_DNA"/>
</dbReference>
<keyword evidence="3" id="KW-1185">Reference proteome</keyword>
<dbReference type="InterPro" id="IPR019225">
    <property type="entry name" value="DUF2155"/>
</dbReference>
<dbReference type="Proteomes" id="UP001589865">
    <property type="component" value="Unassembled WGS sequence"/>
</dbReference>
<evidence type="ECO:0000313" key="3">
    <source>
        <dbReference type="Proteomes" id="UP001589865"/>
    </source>
</evidence>
<accession>A0ABV6JUE0</accession>
<dbReference type="Pfam" id="PF09923">
    <property type="entry name" value="DUF2155"/>
    <property type="match status" value="1"/>
</dbReference>
<protein>
    <submittedName>
        <fullName evidence="2">DUF2155 domain-containing protein</fullName>
    </submittedName>
</protein>
<reference evidence="2 3" key="1">
    <citation type="submission" date="2024-09" db="EMBL/GenBank/DDBJ databases">
        <authorList>
            <person name="Sun Q."/>
            <person name="Mori K."/>
        </authorList>
    </citation>
    <scope>NUCLEOTIDE SEQUENCE [LARGE SCALE GENOMIC DNA]</scope>
    <source>
        <strain evidence="2 3">TBRC 5777</strain>
    </source>
</reference>
<feature type="signal peptide" evidence="1">
    <location>
        <begin position="1"/>
        <end position="18"/>
    </location>
</feature>
<comment type="caution">
    <text evidence="2">The sequence shown here is derived from an EMBL/GenBank/DDBJ whole genome shotgun (WGS) entry which is preliminary data.</text>
</comment>
<evidence type="ECO:0000313" key="2">
    <source>
        <dbReference type="EMBL" id="MFC0409085.1"/>
    </source>
</evidence>
<dbReference type="RefSeq" id="WP_377044835.1">
    <property type="nucleotide sequence ID" value="NZ_JBHLUN010000008.1"/>
</dbReference>
<evidence type="ECO:0000256" key="1">
    <source>
        <dbReference type="SAM" id="SignalP"/>
    </source>
</evidence>
<name>A0ABV6JUE0_9PROT</name>
<feature type="chain" id="PRO_5046358652" evidence="1">
    <location>
        <begin position="19"/>
        <end position="129"/>
    </location>
</feature>
<organism evidence="2 3">
    <name type="scientific">Roseomonas elaeocarpi</name>
    <dbReference type="NCBI Taxonomy" id="907779"/>
    <lineage>
        <taxon>Bacteria</taxon>
        <taxon>Pseudomonadati</taxon>
        <taxon>Pseudomonadota</taxon>
        <taxon>Alphaproteobacteria</taxon>
        <taxon>Acetobacterales</taxon>
        <taxon>Roseomonadaceae</taxon>
        <taxon>Roseomonas</taxon>
    </lineage>
</organism>
<gene>
    <name evidence="2" type="ORF">ACFFGY_12555</name>
</gene>
<sequence>MKRALLFSLLLLAVPAAAQDTQPAPPQDTQWIPMRNAKLQALDKVTARVTVLETPVNKPVQFGTLTVTVKACDARPPDEVPDAAAYLEVADKLAKPGTPLAFHGWMLANAPAVNMLEHPVYDLRILECK</sequence>